<name>A0A426X1U4_ENSVE</name>
<feature type="region of interest" description="Disordered" evidence="1">
    <location>
        <begin position="1"/>
        <end position="49"/>
    </location>
</feature>
<evidence type="ECO:0000313" key="3">
    <source>
        <dbReference type="Proteomes" id="UP000287651"/>
    </source>
</evidence>
<feature type="compositionally biased region" description="Basic and acidic residues" evidence="1">
    <location>
        <begin position="1"/>
        <end position="16"/>
    </location>
</feature>
<protein>
    <submittedName>
        <fullName evidence="2">Uncharacterized protein</fullName>
    </submittedName>
</protein>
<sequence length="72" mass="7877">GGVEKEEGKRSGENKACRRRHLNRSILGKRPPSSPDGISDASLKRQPRRKSVLCVCMLSADTSHITPSFASE</sequence>
<evidence type="ECO:0000256" key="1">
    <source>
        <dbReference type="SAM" id="MobiDB-lite"/>
    </source>
</evidence>
<dbReference type="AlphaFoldDB" id="A0A426X1U4"/>
<proteinExistence type="predicted"/>
<comment type="caution">
    <text evidence="2">The sequence shown here is derived from an EMBL/GenBank/DDBJ whole genome shotgun (WGS) entry which is preliminary data.</text>
</comment>
<reference evidence="2 3" key="1">
    <citation type="journal article" date="2014" name="Agronomy (Basel)">
        <title>A Draft Genome Sequence for Ensete ventricosum, the Drought-Tolerant Tree Against Hunger.</title>
        <authorList>
            <person name="Harrison J."/>
            <person name="Moore K.A."/>
            <person name="Paszkiewicz K."/>
            <person name="Jones T."/>
            <person name="Grant M."/>
            <person name="Ambacheew D."/>
            <person name="Muzemil S."/>
            <person name="Studholme D.J."/>
        </authorList>
    </citation>
    <scope>NUCLEOTIDE SEQUENCE [LARGE SCALE GENOMIC DNA]</scope>
</reference>
<gene>
    <name evidence="2" type="ORF">B296_00054028</name>
</gene>
<dbReference type="EMBL" id="AMZH03029011">
    <property type="protein sequence ID" value="RRT33437.1"/>
    <property type="molecule type" value="Genomic_DNA"/>
</dbReference>
<accession>A0A426X1U4</accession>
<feature type="non-terminal residue" evidence="2">
    <location>
        <position position="1"/>
    </location>
</feature>
<organism evidence="2 3">
    <name type="scientific">Ensete ventricosum</name>
    <name type="common">Abyssinian banana</name>
    <name type="synonym">Musa ensete</name>
    <dbReference type="NCBI Taxonomy" id="4639"/>
    <lineage>
        <taxon>Eukaryota</taxon>
        <taxon>Viridiplantae</taxon>
        <taxon>Streptophyta</taxon>
        <taxon>Embryophyta</taxon>
        <taxon>Tracheophyta</taxon>
        <taxon>Spermatophyta</taxon>
        <taxon>Magnoliopsida</taxon>
        <taxon>Liliopsida</taxon>
        <taxon>Zingiberales</taxon>
        <taxon>Musaceae</taxon>
        <taxon>Ensete</taxon>
    </lineage>
</organism>
<dbReference type="Proteomes" id="UP000287651">
    <property type="component" value="Unassembled WGS sequence"/>
</dbReference>
<evidence type="ECO:0000313" key="2">
    <source>
        <dbReference type="EMBL" id="RRT33437.1"/>
    </source>
</evidence>